<dbReference type="AlphaFoldDB" id="A0A841AT81"/>
<evidence type="ECO:0000313" key="2">
    <source>
        <dbReference type="EMBL" id="MBB5844886.1"/>
    </source>
</evidence>
<proteinExistence type="predicted"/>
<reference evidence="2 3" key="1">
    <citation type="submission" date="2020-08" db="EMBL/GenBank/DDBJ databases">
        <title>Sequencing the genomes of 1000 actinobacteria strains.</title>
        <authorList>
            <person name="Klenk H.-P."/>
        </authorList>
    </citation>
    <scope>NUCLEOTIDE SEQUENCE [LARGE SCALE GENOMIC DNA]</scope>
    <source>
        <strain evidence="2 3">DSM 105784</strain>
    </source>
</reference>
<gene>
    <name evidence="2" type="ORF">HD599_003209</name>
</gene>
<accession>A0A841AT81</accession>
<dbReference type="Proteomes" id="UP000536685">
    <property type="component" value="Unassembled WGS sequence"/>
</dbReference>
<comment type="caution">
    <text evidence="2">The sequence shown here is derived from an EMBL/GenBank/DDBJ whole genome shotgun (WGS) entry which is preliminary data.</text>
</comment>
<evidence type="ECO:0000313" key="3">
    <source>
        <dbReference type="Proteomes" id="UP000536685"/>
    </source>
</evidence>
<protein>
    <submittedName>
        <fullName evidence="2">Uncharacterized protein</fullName>
    </submittedName>
</protein>
<sequence length="214" mass="23795">MPHAYELHVDVAAQCLCCLATRSFRFSSPSDQVVCALCVNHLGTDKSERRDREHVRMWADLLADQQVNHQAEVERLDAALAAESATIAELREQSAGLSAVVAGEFAAGGVRELLENDVVRRADRGTELANRRNDRTMAVLWRLERLHHENDKKNGACACGKPVISCEEFRAIEPERRSIREWEAKNVALAADGQRHGLPAEHPAVAASAPRRRF</sequence>
<dbReference type="RefSeq" id="WP_184239477.1">
    <property type="nucleotide sequence ID" value="NZ_JACHMJ010000001.1"/>
</dbReference>
<dbReference type="EMBL" id="JACHMJ010000001">
    <property type="protein sequence ID" value="MBB5844886.1"/>
    <property type="molecule type" value="Genomic_DNA"/>
</dbReference>
<organism evidence="2 3">
    <name type="scientific">Conyzicola lurida</name>
    <dbReference type="NCBI Taxonomy" id="1172621"/>
    <lineage>
        <taxon>Bacteria</taxon>
        <taxon>Bacillati</taxon>
        <taxon>Actinomycetota</taxon>
        <taxon>Actinomycetes</taxon>
        <taxon>Micrococcales</taxon>
        <taxon>Microbacteriaceae</taxon>
        <taxon>Conyzicola</taxon>
    </lineage>
</organism>
<feature type="region of interest" description="Disordered" evidence="1">
    <location>
        <begin position="193"/>
        <end position="214"/>
    </location>
</feature>
<name>A0A841AT81_9MICO</name>
<keyword evidence="3" id="KW-1185">Reference proteome</keyword>
<evidence type="ECO:0000256" key="1">
    <source>
        <dbReference type="SAM" id="MobiDB-lite"/>
    </source>
</evidence>